<protein>
    <submittedName>
        <fullName evidence="3">Uncharacterized protein</fullName>
    </submittedName>
</protein>
<sequence>MTEIVKNAERQSVTFQHQDQVPKHPLGTKNSLTNFTQATAYPASGTGLGSGFSLPILAWMLLVAGARVGPFLVERGAPAAFPAEGGAGIQEGFDAEFWEFHSLMMRGGWCVAVSMQWVLVVVVVVVED</sequence>
<dbReference type="Proteomes" id="UP000250266">
    <property type="component" value="Unassembled WGS sequence"/>
</dbReference>
<keyword evidence="4" id="KW-1185">Reference proteome</keyword>
<feature type="transmembrane region" description="Helical" evidence="2">
    <location>
        <begin position="107"/>
        <end position="126"/>
    </location>
</feature>
<proteinExistence type="predicted"/>
<organism evidence="3 4">
    <name type="scientific">Lepidopterella palustris CBS 459.81</name>
    <dbReference type="NCBI Taxonomy" id="1314670"/>
    <lineage>
        <taxon>Eukaryota</taxon>
        <taxon>Fungi</taxon>
        <taxon>Dikarya</taxon>
        <taxon>Ascomycota</taxon>
        <taxon>Pezizomycotina</taxon>
        <taxon>Dothideomycetes</taxon>
        <taxon>Pleosporomycetidae</taxon>
        <taxon>Mytilinidiales</taxon>
        <taxon>Argynnaceae</taxon>
        <taxon>Lepidopterella</taxon>
    </lineage>
</organism>
<keyword evidence="2" id="KW-0812">Transmembrane</keyword>
<accession>A0A8E2EJF6</accession>
<dbReference type="AlphaFoldDB" id="A0A8E2EJF6"/>
<gene>
    <name evidence="3" type="ORF">K432DRAFT_388930</name>
</gene>
<evidence type="ECO:0000256" key="2">
    <source>
        <dbReference type="SAM" id="Phobius"/>
    </source>
</evidence>
<evidence type="ECO:0000256" key="1">
    <source>
        <dbReference type="SAM" id="MobiDB-lite"/>
    </source>
</evidence>
<reference evidence="3 4" key="1">
    <citation type="journal article" date="2016" name="Nat. Commun.">
        <title>Ectomycorrhizal ecology is imprinted in the genome of the dominant symbiotic fungus Cenococcum geophilum.</title>
        <authorList>
            <consortium name="DOE Joint Genome Institute"/>
            <person name="Peter M."/>
            <person name="Kohler A."/>
            <person name="Ohm R.A."/>
            <person name="Kuo A."/>
            <person name="Krutzmann J."/>
            <person name="Morin E."/>
            <person name="Arend M."/>
            <person name="Barry K.W."/>
            <person name="Binder M."/>
            <person name="Choi C."/>
            <person name="Clum A."/>
            <person name="Copeland A."/>
            <person name="Grisel N."/>
            <person name="Haridas S."/>
            <person name="Kipfer T."/>
            <person name="LaButti K."/>
            <person name="Lindquist E."/>
            <person name="Lipzen A."/>
            <person name="Maire R."/>
            <person name="Meier B."/>
            <person name="Mihaltcheva S."/>
            <person name="Molinier V."/>
            <person name="Murat C."/>
            <person name="Poggeler S."/>
            <person name="Quandt C.A."/>
            <person name="Sperisen C."/>
            <person name="Tritt A."/>
            <person name="Tisserant E."/>
            <person name="Crous P.W."/>
            <person name="Henrissat B."/>
            <person name="Nehls U."/>
            <person name="Egli S."/>
            <person name="Spatafora J.W."/>
            <person name="Grigoriev I.V."/>
            <person name="Martin F.M."/>
        </authorList>
    </citation>
    <scope>NUCLEOTIDE SEQUENCE [LARGE SCALE GENOMIC DNA]</scope>
    <source>
        <strain evidence="3 4">CBS 459.81</strain>
    </source>
</reference>
<keyword evidence="2" id="KW-0472">Membrane</keyword>
<keyword evidence="2" id="KW-1133">Transmembrane helix</keyword>
<dbReference type="EMBL" id="KV744824">
    <property type="protein sequence ID" value="OCK85120.1"/>
    <property type="molecule type" value="Genomic_DNA"/>
</dbReference>
<feature type="region of interest" description="Disordered" evidence="1">
    <location>
        <begin position="1"/>
        <end position="29"/>
    </location>
</feature>
<name>A0A8E2EJF6_9PEZI</name>
<feature type="compositionally biased region" description="Polar residues" evidence="1">
    <location>
        <begin position="10"/>
        <end position="19"/>
    </location>
</feature>
<evidence type="ECO:0000313" key="3">
    <source>
        <dbReference type="EMBL" id="OCK85120.1"/>
    </source>
</evidence>
<evidence type="ECO:0000313" key="4">
    <source>
        <dbReference type="Proteomes" id="UP000250266"/>
    </source>
</evidence>